<dbReference type="EMBL" id="LT546645">
    <property type="protein sequence ID" value="SAI66099.1"/>
    <property type="molecule type" value="Genomic_DNA"/>
</dbReference>
<sequence length="88" mass="9330">MLENNSVYKGYRLMAKVVRGTSPGASGPVFTASIVVLRADSVHDDGDEYPVPCFADGASVYSPREAVHAAVSHGREIVDSLIDPTRPG</sequence>
<evidence type="ECO:0000313" key="1">
    <source>
        <dbReference type="EMBL" id="SAI66099.1"/>
    </source>
</evidence>
<evidence type="ECO:0000313" key="2">
    <source>
        <dbReference type="Proteomes" id="UP000076825"/>
    </source>
</evidence>
<accession>A0A157Q8H9</accession>
<dbReference type="KEGG" id="btrm:SAMEA390648700092"/>
<name>A0A157Q8H9_9BORD</name>
<proteinExistence type="predicted"/>
<gene>
    <name evidence="1" type="ORF">SAMEA3906487_00092</name>
</gene>
<dbReference type="Proteomes" id="UP000076825">
    <property type="component" value="Chromosome 1"/>
</dbReference>
<reference evidence="1 2" key="1">
    <citation type="submission" date="2016-04" db="EMBL/GenBank/DDBJ databases">
        <authorList>
            <consortium name="Pathogen Informatics"/>
        </authorList>
    </citation>
    <scope>NUCLEOTIDE SEQUENCE [LARGE SCALE GENOMIC DNA]</scope>
    <source>
        <strain evidence="1 2">H044680328</strain>
    </source>
</reference>
<protein>
    <submittedName>
        <fullName evidence="1">Uncharacterized protein</fullName>
    </submittedName>
</protein>
<dbReference type="PATRIC" id="fig|123899.6.peg.86"/>
<dbReference type="AlphaFoldDB" id="A0A157Q8H9"/>
<keyword evidence="2" id="KW-1185">Reference proteome</keyword>
<organism evidence="1 2">
    <name type="scientific">Bordetella trematum</name>
    <dbReference type="NCBI Taxonomy" id="123899"/>
    <lineage>
        <taxon>Bacteria</taxon>
        <taxon>Pseudomonadati</taxon>
        <taxon>Pseudomonadota</taxon>
        <taxon>Betaproteobacteria</taxon>
        <taxon>Burkholderiales</taxon>
        <taxon>Alcaligenaceae</taxon>
        <taxon>Bordetella</taxon>
    </lineage>
</organism>